<organism evidence="1 2">
    <name type="scientific">Sphingopyxis lindanitolerans</name>
    <dbReference type="NCBI Taxonomy" id="2054227"/>
    <lineage>
        <taxon>Bacteria</taxon>
        <taxon>Pseudomonadati</taxon>
        <taxon>Pseudomonadota</taxon>
        <taxon>Alphaproteobacteria</taxon>
        <taxon>Sphingomonadales</taxon>
        <taxon>Sphingomonadaceae</taxon>
        <taxon>Sphingopyxis</taxon>
    </lineage>
</organism>
<dbReference type="RefSeq" id="WP_105998007.1">
    <property type="nucleotide sequence ID" value="NZ_CM009578.1"/>
</dbReference>
<name>A0A2S8B5T6_9SPHN</name>
<evidence type="ECO:0000313" key="1">
    <source>
        <dbReference type="EMBL" id="PQM27745.1"/>
    </source>
</evidence>
<dbReference type="OrthoDB" id="7478453at2"/>
<comment type="caution">
    <text evidence="1">The sequence shown here is derived from an EMBL/GenBank/DDBJ whole genome shotgun (WGS) entry which is preliminary data.</text>
</comment>
<proteinExistence type="predicted"/>
<accession>A0A2S8B5T6</accession>
<reference evidence="2" key="1">
    <citation type="submission" date="2017-11" db="EMBL/GenBank/DDBJ databases">
        <title>The complete genome sequence of Sphingopyxis pomeranensis sp. nov. strain WS5A3p.</title>
        <authorList>
            <person name="Kaminski M.A."/>
        </authorList>
    </citation>
    <scope>NUCLEOTIDE SEQUENCE [LARGE SCALE GENOMIC DNA]</scope>
    <source>
        <strain evidence="2">WS5A3p</strain>
    </source>
</reference>
<dbReference type="EMBL" id="PHFW01000002">
    <property type="protein sequence ID" value="PQM27745.1"/>
    <property type="molecule type" value="Genomic_DNA"/>
</dbReference>
<protein>
    <submittedName>
        <fullName evidence="1">Uncharacterized protein</fullName>
    </submittedName>
</protein>
<sequence>MKPGTRLKSLVCTGEFVVVRYGRGEVGCGGAPMGEGADAGSAEPDAALAGGTVTGKRYVDVAGTVELLCVKAGKGTPTLDGAALIVKEAKPLPASD</sequence>
<gene>
    <name evidence="1" type="ORF">CVO77_04040</name>
</gene>
<dbReference type="AlphaFoldDB" id="A0A2S8B5T6"/>
<evidence type="ECO:0000313" key="2">
    <source>
        <dbReference type="Proteomes" id="UP000238954"/>
    </source>
</evidence>
<keyword evidence="2" id="KW-1185">Reference proteome</keyword>
<dbReference type="Proteomes" id="UP000238954">
    <property type="component" value="Chromosome"/>
</dbReference>